<accession>D3BG36</accession>
<dbReference type="InterPro" id="IPR013126">
    <property type="entry name" value="Hsp_70_fam"/>
</dbReference>
<dbReference type="SUPFAM" id="SSF52499">
    <property type="entry name" value="Isochorismatase-like hydrolases"/>
    <property type="match status" value="1"/>
</dbReference>
<dbReference type="Proteomes" id="UP000001396">
    <property type="component" value="Unassembled WGS sequence"/>
</dbReference>
<evidence type="ECO:0000256" key="3">
    <source>
        <dbReference type="ARBA" id="ARBA00022840"/>
    </source>
</evidence>
<gene>
    <name evidence="5" type="ORF">PPL_07487</name>
</gene>
<keyword evidence="3" id="KW-0067">ATP-binding</keyword>
<dbReference type="SUPFAM" id="SSF53067">
    <property type="entry name" value="Actin-like ATPase domain"/>
    <property type="match status" value="1"/>
</dbReference>
<dbReference type="Pfam" id="PF00012">
    <property type="entry name" value="HSP70"/>
    <property type="match status" value="1"/>
</dbReference>
<evidence type="ECO:0000259" key="4">
    <source>
        <dbReference type="Pfam" id="PF00857"/>
    </source>
</evidence>
<evidence type="ECO:0000313" key="5">
    <source>
        <dbReference type="EMBL" id="EFA79628.1"/>
    </source>
</evidence>
<keyword evidence="6" id="KW-1185">Reference proteome</keyword>
<proteinExistence type="inferred from homology"/>
<dbReference type="STRING" id="670386.D3BG36"/>
<comment type="caution">
    <text evidence="5">The sequence shown here is derived from an EMBL/GenBank/DDBJ whole genome shotgun (WGS) entry which is preliminary data.</text>
</comment>
<dbReference type="PANTHER" id="PTHR14119:SF3">
    <property type="entry name" value="ISOCHORISMATASE DOMAIN-CONTAINING PROTEIN 2"/>
    <property type="match status" value="1"/>
</dbReference>
<dbReference type="InterPro" id="IPR050993">
    <property type="entry name" value="Isochorismatase_domain"/>
</dbReference>
<reference evidence="5 6" key="1">
    <citation type="journal article" date="2011" name="Genome Res.">
        <title>Phylogeny-wide analysis of social amoeba genomes highlights ancient origins for complex intercellular communication.</title>
        <authorList>
            <person name="Heidel A.J."/>
            <person name="Lawal H.M."/>
            <person name="Felder M."/>
            <person name="Schilde C."/>
            <person name="Helps N.R."/>
            <person name="Tunggal B."/>
            <person name="Rivero F."/>
            <person name="John U."/>
            <person name="Schleicher M."/>
            <person name="Eichinger L."/>
            <person name="Platzer M."/>
            <person name="Noegel A.A."/>
            <person name="Schaap P."/>
            <person name="Gloeckner G."/>
        </authorList>
    </citation>
    <scope>NUCLEOTIDE SEQUENCE [LARGE SCALE GENOMIC DNA]</scope>
    <source>
        <strain evidence="6">ATCC 26659 / Pp 5 / PN500</strain>
    </source>
</reference>
<evidence type="ECO:0000313" key="6">
    <source>
        <dbReference type="Proteomes" id="UP000001396"/>
    </source>
</evidence>
<dbReference type="GeneID" id="31362968"/>
<dbReference type="GO" id="GO:0140662">
    <property type="term" value="F:ATP-dependent protein folding chaperone"/>
    <property type="evidence" value="ECO:0007669"/>
    <property type="project" value="InterPro"/>
</dbReference>
<dbReference type="AlphaFoldDB" id="D3BG36"/>
<sequence>MGSRLLGKILTESSALFVCDIQQKFVPLIHDMPRLVQHASTLIKGCQELNVPIVGTEQYPKALGSMIDEVSPSTYKVYPKTLFSMYIPEIKSRLKGGDLSHKLNVDYFLIDIEVLVGQEAKNLAFSNASNTIFNLKQLIGKKFSKIEDFDMLPFKVIPDELDNPKVSVTVNGTEKFYSPEEMVSFIFSKLKKNAEIYLGEPVSISMEI</sequence>
<dbReference type="Pfam" id="PF00857">
    <property type="entry name" value="Isochorismatase"/>
    <property type="match status" value="1"/>
</dbReference>
<comment type="similarity">
    <text evidence="1">Belongs to the isochorismatase family.</text>
</comment>
<dbReference type="PANTHER" id="PTHR14119">
    <property type="entry name" value="HYDROLASE"/>
    <property type="match status" value="1"/>
</dbReference>
<dbReference type="RefSeq" id="XP_020431749.1">
    <property type="nucleotide sequence ID" value="XM_020578322.1"/>
</dbReference>
<dbReference type="InParanoid" id="D3BG36"/>
<dbReference type="FunFam" id="3.30.30.30:FF:000005">
    <property type="entry name" value="Heat shock protein ssb1"/>
    <property type="match status" value="1"/>
</dbReference>
<dbReference type="Gene3D" id="3.30.420.40">
    <property type="match status" value="1"/>
</dbReference>
<dbReference type="InterPro" id="IPR043129">
    <property type="entry name" value="ATPase_NBD"/>
</dbReference>
<feature type="domain" description="Isochorismatase-like" evidence="4">
    <location>
        <begin position="14"/>
        <end position="61"/>
    </location>
</feature>
<evidence type="ECO:0000256" key="1">
    <source>
        <dbReference type="ARBA" id="ARBA00006336"/>
    </source>
</evidence>
<evidence type="ECO:0000256" key="2">
    <source>
        <dbReference type="ARBA" id="ARBA00022741"/>
    </source>
</evidence>
<dbReference type="EMBL" id="ADBJ01000033">
    <property type="protein sequence ID" value="EFA79628.1"/>
    <property type="molecule type" value="Genomic_DNA"/>
</dbReference>
<name>D3BG36_HETP5</name>
<dbReference type="Gene3D" id="3.40.50.850">
    <property type="entry name" value="Isochorismatase-like"/>
    <property type="match status" value="1"/>
</dbReference>
<dbReference type="InterPro" id="IPR036380">
    <property type="entry name" value="Isochorismatase-like_sf"/>
</dbReference>
<keyword evidence="2" id="KW-0547">Nucleotide-binding</keyword>
<dbReference type="GO" id="GO:0005524">
    <property type="term" value="F:ATP binding"/>
    <property type="evidence" value="ECO:0007669"/>
    <property type="project" value="UniProtKB-KW"/>
</dbReference>
<protein>
    <recommendedName>
        <fullName evidence="4">Isochorismatase-like domain-containing protein</fullName>
    </recommendedName>
</protein>
<dbReference type="InterPro" id="IPR000868">
    <property type="entry name" value="Isochorismatase-like_dom"/>
</dbReference>
<organism evidence="5 6">
    <name type="scientific">Heterostelium pallidum (strain ATCC 26659 / Pp 5 / PN500)</name>
    <name type="common">Cellular slime mold</name>
    <name type="synonym">Polysphondylium pallidum</name>
    <dbReference type="NCBI Taxonomy" id="670386"/>
    <lineage>
        <taxon>Eukaryota</taxon>
        <taxon>Amoebozoa</taxon>
        <taxon>Evosea</taxon>
        <taxon>Eumycetozoa</taxon>
        <taxon>Dictyostelia</taxon>
        <taxon>Acytosteliales</taxon>
        <taxon>Acytosteliaceae</taxon>
        <taxon>Heterostelium</taxon>
    </lineage>
</organism>